<accession>A0ABV5RY24</accession>
<proteinExistence type="predicted"/>
<evidence type="ECO:0000313" key="1">
    <source>
        <dbReference type="EMBL" id="MFB9624334.1"/>
    </source>
</evidence>
<name>A0ABV5RY24_9ACTN</name>
<dbReference type="RefSeq" id="WP_344985662.1">
    <property type="nucleotide sequence ID" value="NZ_BAAAXV010000001.1"/>
</dbReference>
<reference evidence="1 2" key="1">
    <citation type="submission" date="2024-09" db="EMBL/GenBank/DDBJ databases">
        <authorList>
            <person name="Sun Q."/>
            <person name="Mori K."/>
        </authorList>
    </citation>
    <scope>NUCLEOTIDE SEQUENCE [LARGE SCALE GENOMIC DNA]</scope>
    <source>
        <strain evidence="1 2">JCM 3143</strain>
    </source>
</reference>
<gene>
    <name evidence="1" type="ORF">ACFFSA_14705</name>
</gene>
<sequence>MATTGPEREDLGRAECLRLIGQRGSGRITFDDTLLPVGYAVRPHTVTLRSLHTDHAVHSDNTDHGDLADRTSFASGAAVVLQVHQHRPAPAARLERPHPGPARPLHADGLPGLRLELVPHQVTGHLVYEPSLF</sequence>
<organism evidence="1 2">
    <name type="scientific">Nonomuraea helvata</name>
    <dbReference type="NCBI Taxonomy" id="37484"/>
    <lineage>
        <taxon>Bacteria</taxon>
        <taxon>Bacillati</taxon>
        <taxon>Actinomycetota</taxon>
        <taxon>Actinomycetes</taxon>
        <taxon>Streptosporangiales</taxon>
        <taxon>Streptosporangiaceae</taxon>
        <taxon>Nonomuraea</taxon>
    </lineage>
</organism>
<keyword evidence="2" id="KW-1185">Reference proteome</keyword>
<dbReference type="EMBL" id="JBHMBW010000012">
    <property type="protein sequence ID" value="MFB9624334.1"/>
    <property type="molecule type" value="Genomic_DNA"/>
</dbReference>
<protein>
    <submittedName>
        <fullName evidence="1">Uncharacterized protein</fullName>
    </submittedName>
</protein>
<comment type="caution">
    <text evidence="1">The sequence shown here is derived from an EMBL/GenBank/DDBJ whole genome shotgun (WGS) entry which is preliminary data.</text>
</comment>
<evidence type="ECO:0000313" key="2">
    <source>
        <dbReference type="Proteomes" id="UP001589532"/>
    </source>
</evidence>
<dbReference type="Proteomes" id="UP001589532">
    <property type="component" value="Unassembled WGS sequence"/>
</dbReference>